<protein>
    <recommendedName>
        <fullName evidence="1">NAD-dependent epimerase/dehydratase domain-containing protein</fullName>
    </recommendedName>
</protein>
<dbReference type="GO" id="GO:0004029">
    <property type="term" value="F:aldehyde dehydrogenase (NAD+) activity"/>
    <property type="evidence" value="ECO:0007669"/>
    <property type="project" value="TreeGrafter"/>
</dbReference>
<dbReference type="Proteomes" id="UP000703661">
    <property type="component" value="Unassembled WGS sequence"/>
</dbReference>
<reference evidence="2" key="1">
    <citation type="journal article" date="2020" name="Fungal Divers.">
        <title>Resolving the Mortierellaceae phylogeny through synthesis of multi-gene phylogenetics and phylogenomics.</title>
        <authorList>
            <person name="Vandepol N."/>
            <person name="Liber J."/>
            <person name="Desiro A."/>
            <person name="Na H."/>
            <person name="Kennedy M."/>
            <person name="Barry K."/>
            <person name="Grigoriev I.V."/>
            <person name="Miller A.N."/>
            <person name="O'Donnell K."/>
            <person name="Stajich J.E."/>
            <person name="Bonito G."/>
        </authorList>
    </citation>
    <scope>NUCLEOTIDE SEQUENCE</scope>
    <source>
        <strain evidence="2">NRRL 2769</strain>
    </source>
</reference>
<dbReference type="PANTHER" id="PTHR48079">
    <property type="entry name" value="PROTEIN YEEZ"/>
    <property type="match status" value="1"/>
</dbReference>
<feature type="non-terminal residue" evidence="2">
    <location>
        <position position="1"/>
    </location>
</feature>
<dbReference type="AlphaFoldDB" id="A0A9P6MNR1"/>
<dbReference type="InterPro" id="IPR001509">
    <property type="entry name" value="Epimerase_deHydtase"/>
</dbReference>
<dbReference type="Gene3D" id="3.40.50.720">
    <property type="entry name" value="NAD(P)-binding Rossmann-like Domain"/>
    <property type="match status" value="1"/>
</dbReference>
<accession>A0A9P6MNR1</accession>
<dbReference type="CDD" id="cd05262">
    <property type="entry name" value="SDR_a7"/>
    <property type="match status" value="1"/>
</dbReference>
<dbReference type="EMBL" id="JAAAID010001756">
    <property type="protein sequence ID" value="KAG0008881.1"/>
    <property type="molecule type" value="Genomic_DNA"/>
</dbReference>
<comment type="caution">
    <text evidence="2">The sequence shown here is derived from an EMBL/GenBank/DDBJ whole genome shotgun (WGS) entry which is preliminary data.</text>
</comment>
<dbReference type="PANTHER" id="PTHR48079:SF5">
    <property type="entry name" value="DEPENDENT EPIMERASE_DEHYDRATASE, PUTATIVE (AFU_ORTHOLOGUE AFUA_7G00180)-RELATED"/>
    <property type="match status" value="1"/>
</dbReference>
<dbReference type="Pfam" id="PF01370">
    <property type="entry name" value="Epimerase"/>
    <property type="match status" value="1"/>
</dbReference>
<feature type="domain" description="NAD-dependent epimerase/dehydratase" evidence="1">
    <location>
        <begin position="11"/>
        <end position="231"/>
    </location>
</feature>
<evidence type="ECO:0000313" key="2">
    <source>
        <dbReference type="EMBL" id="KAG0008881.1"/>
    </source>
</evidence>
<dbReference type="InterPro" id="IPR051783">
    <property type="entry name" value="NAD(P)-dependent_oxidoreduct"/>
</dbReference>
<evidence type="ECO:0000313" key="3">
    <source>
        <dbReference type="Proteomes" id="UP000703661"/>
    </source>
</evidence>
<proteinExistence type="predicted"/>
<organism evidence="2 3">
    <name type="scientific">Entomortierella chlamydospora</name>
    <dbReference type="NCBI Taxonomy" id="101097"/>
    <lineage>
        <taxon>Eukaryota</taxon>
        <taxon>Fungi</taxon>
        <taxon>Fungi incertae sedis</taxon>
        <taxon>Mucoromycota</taxon>
        <taxon>Mortierellomycotina</taxon>
        <taxon>Mortierellomycetes</taxon>
        <taxon>Mortierellales</taxon>
        <taxon>Mortierellaceae</taxon>
        <taxon>Entomortierella</taxon>
    </lineage>
</organism>
<evidence type="ECO:0000259" key="1">
    <source>
        <dbReference type="Pfam" id="PF01370"/>
    </source>
</evidence>
<dbReference type="SUPFAM" id="SSF51735">
    <property type="entry name" value="NAD(P)-binding Rossmann-fold domains"/>
    <property type="match status" value="1"/>
</dbReference>
<dbReference type="GO" id="GO:0005737">
    <property type="term" value="C:cytoplasm"/>
    <property type="evidence" value="ECO:0007669"/>
    <property type="project" value="TreeGrafter"/>
</dbReference>
<gene>
    <name evidence="2" type="ORF">BGZ80_002955</name>
</gene>
<sequence>LNQTLTMTKTIFITGATGFIGRVVAQKAVQQGYTVRGLSRREEGDQLLRSLGVTPVRGDLTTPDVLSHEAKNADIVLHLAFDHDFSKPFQELVDLDIAAVNTLATPMIGTNKRLVITSGTAFTQADPQGGETFEDSPSATGHLAIRLQSEQNALTYAQRGVHMNIIRLPQYVYGRSNKTGFTAQLIKLAIESSQSLYLGNGEHCLSEVYVDDAADLYLLVAQKATSGEIFNGTSKTSTNYRQLATAIGDLVQVPALSISVEDAVARWGPFLAGFVNIANRASGRKAVETLGWQPRGPDLLTEIRTGSYVAVAEEFKENKKA</sequence>
<dbReference type="InterPro" id="IPR036291">
    <property type="entry name" value="NAD(P)-bd_dom_sf"/>
</dbReference>
<name>A0A9P6MNR1_9FUNG</name>
<keyword evidence="3" id="KW-1185">Reference proteome</keyword>